<gene>
    <name evidence="1" type="ORF">LCGC14_2898200</name>
</gene>
<dbReference type="EMBL" id="LAZR01056985">
    <property type="protein sequence ID" value="KKK73003.1"/>
    <property type="molecule type" value="Genomic_DNA"/>
</dbReference>
<evidence type="ECO:0000313" key="1">
    <source>
        <dbReference type="EMBL" id="KKK73003.1"/>
    </source>
</evidence>
<comment type="caution">
    <text evidence="1">The sequence shown here is derived from an EMBL/GenBank/DDBJ whole genome shotgun (WGS) entry which is preliminary data.</text>
</comment>
<name>A0A0F8XVM6_9ZZZZ</name>
<dbReference type="AlphaFoldDB" id="A0A0F8XVM6"/>
<sequence>GRYLKDRFRAIKLITGYEWDNTHLYLKNTHGDLYAISFNEIGCPNGSINYKKYSKLFHDNLMSNNIVEFHIWTQGGTCTIYGKVFMIKSFISCIPESIMVNIKDSVNSYSKDKTLSCSDCGVKIHHKTDEVGGHYFAGIYCNSCWNRHWKAVEAKETYN</sequence>
<organism evidence="1">
    <name type="scientific">marine sediment metagenome</name>
    <dbReference type="NCBI Taxonomy" id="412755"/>
    <lineage>
        <taxon>unclassified sequences</taxon>
        <taxon>metagenomes</taxon>
        <taxon>ecological metagenomes</taxon>
    </lineage>
</organism>
<proteinExistence type="predicted"/>
<accession>A0A0F8XVM6</accession>
<protein>
    <submittedName>
        <fullName evidence="1">Uncharacterized protein</fullName>
    </submittedName>
</protein>
<feature type="non-terminal residue" evidence="1">
    <location>
        <position position="1"/>
    </location>
</feature>
<reference evidence="1" key="1">
    <citation type="journal article" date="2015" name="Nature">
        <title>Complex archaea that bridge the gap between prokaryotes and eukaryotes.</title>
        <authorList>
            <person name="Spang A."/>
            <person name="Saw J.H."/>
            <person name="Jorgensen S.L."/>
            <person name="Zaremba-Niedzwiedzka K."/>
            <person name="Martijn J."/>
            <person name="Lind A.E."/>
            <person name="van Eijk R."/>
            <person name="Schleper C."/>
            <person name="Guy L."/>
            <person name="Ettema T.J."/>
        </authorList>
    </citation>
    <scope>NUCLEOTIDE SEQUENCE</scope>
</reference>